<dbReference type="Proteomes" id="UP000317909">
    <property type="component" value="Chromosome"/>
</dbReference>
<protein>
    <submittedName>
        <fullName evidence="4">DNA-binding response regulator MtrA</fullName>
    </submittedName>
</protein>
<organism evidence="4 5">
    <name type="scientific">Lacipirellula limnantheis</name>
    <dbReference type="NCBI Taxonomy" id="2528024"/>
    <lineage>
        <taxon>Bacteria</taxon>
        <taxon>Pseudomonadati</taxon>
        <taxon>Planctomycetota</taxon>
        <taxon>Planctomycetia</taxon>
        <taxon>Pirellulales</taxon>
        <taxon>Lacipirellulaceae</taxon>
        <taxon>Lacipirellula</taxon>
    </lineage>
</organism>
<proteinExistence type="predicted"/>
<dbReference type="PROSITE" id="PS50110">
    <property type="entry name" value="RESPONSE_REGULATORY"/>
    <property type="match status" value="1"/>
</dbReference>
<sequence length="169" mass="19361">MSHEKYSVLHIDDDPAMTALVSQLLEKRGIECVELNDPTQAMEMIRNRNFRVIILDLDMPKLHGLDLLRQIKRYDGGINVIILTGLVSQSSVVRSLRRGAAACVFKPLRDPQLLLDTVRLAFENIDRWWNTLRELTVLRRGYASPFKMTDHDIAAVVTEELEMEMSEPS</sequence>
<keyword evidence="1 2" id="KW-0597">Phosphoprotein</keyword>
<reference evidence="4 5" key="1">
    <citation type="submission" date="2019-02" db="EMBL/GenBank/DDBJ databases">
        <title>Deep-cultivation of Planctomycetes and their phenomic and genomic characterization uncovers novel biology.</title>
        <authorList>
            <person name="Wiegand S."/>
            <person name="Jogler M."/>
            <person name="Boedeker C."/>
            <person name="Pinto D."/>
            <person name="Vollmers J."/>
            <person name="Rivas-Marin E."/>
            <person name="Kohn T."/>
            <person name="Peeters S.H."/>
            <person name="Heuer A."/>
            <person name="Rast P."/>
            <person name="Oberbeckmann S."/>
            <person name="Bunk B."/>
            <person name="Jeske O."/>
            <person name="Meyerdierks A."/>
            <person name="Storesund J.E."/>
            <person name="Kallscheuer N."/>
            <person name="Luecker S."/>
            <person name="Lage O.M."/>
            <person name="Pohl T."/>
            <person name="Merkel B.J."/>
            <person name="Hornburger P."/>
            <person name="Mueller R.-W."/>
            <person name="Bruemmer F."/>
            <person name="Labrenz M."/>
            <person name="Spormann A.M."/>
            <person name="Op den Camp H."/>
            <person name="Overmann J."/>
            <person name="Amann R."/>
            <person name="Jetten M.S.M."/>
            <person name="Mascher T."/>
            <person name="Medema M.H."/>
            <person name="Devos D.P."/>
            <person name="Kaster A.-K."/>
            <person name="Ovreas L."/>
            <person name="Rohde M."/>
            <person name="Galperin M.Y."/>
            <person name="Jogler C."/>
        </authorList>
    </citation>
    <scope>NUCLEOTIDE SEQUENCE [LARGE SCALE GENOMIC DNA]</scope>
    <source>
        <strain evidence="4 5">I41</strain>
    </source>
</reference>
<dbReference type="GO" id="GO:0000160">
    <property type="term" value="P:phosphorelay signal transduction system"/>
    <property type="evidence" value="ECO:0007669"/>
    <property type="project" value="InterPro"/>
</dbReference>
<keyword evidence="4" id="KW-0238">DNA-binding</keyword>
<dbReference type="Gene3D" id="3.40.50.2300">
    <property type="match status" value="1"/>
</dbReference>
<dbReference type="Pfam" id="PF00072">
    <property type="entry name" value="Response_reg"/>
    <property type="match status" value="1"/>
</dbReference>
<dbReference type="RefSeq" id="WP_145431919.1">
    <property type="nucleotide sequence ID" value="NZ_CP036339.1"/>
</dbReference>
<dbReference type="PANTHER" id="PTHR44591:SF3">
    <property type="entry name" value="RESPONSE REGULATORY DOMAIN-CONTAINING PROTEIN"/>
    <property type="match status" value="1"/>
</dbReference>
<evidence type="ECO:0000313" key="4">
    <source>
        <dbReference type="EMBL" id="QDT72337.1"/>
    </source>
</evidence>
<evidence type="ECO:0000259" key="3">
    <source>
        <dbReference type="PROSITE" id="PS50110"/>
    </source>
</evidence>
<feature type="modified residue" description="4-aspartylphosphate" evidence="2">
    <location>
        <position position="56"/>
    </location>
</feature>
<feature type="domain" description="Response regulatory" evidence="3">
    <location>
        <begin position="7"/>
        <end position="121"/>
    </location>
</feature>
<dbReference type="CDD" id="cd00156">
    <property type="entry name" value="REC"/>
    <property type="match status" value="1"/>
</dbReference>
<dbReference type="OrthoDB" id="342399at2"/>
<dbReference type="EMBL" id="CP036339">
    <property type="protein sequence ID" value="QDT72337.1"/>
    <property type="molecule type" value="Genomic_DNA"/>
</dbReference>
<evidence type="ECO:0000256" key="2">
    <source>
        <dbReference type="PROSITE-ProRule" id="PRU00169"/>
    </source>
</evidence>
<keyword evidence="5" id="KW-1185">Reference proteome</keyword>
<dbReference type="AlphaFoldDB" id="A0A517TVF4"/>
<gene>
    <name evidence="4" type="primary">mtrA_1</name>
    <name evidence="4" type="ORF">I41_15090</name>
</gene>
<evidence type="ECO:0000256" key="1">
    <source>
        <dbReference type="ARBA" id="ARBA00022553"/>
    </source>
</evidence>
<name>A0A517TVF4_9BACT</name>
<dbReference type="PANTHER" id="PTHR44591">
    <property type="entry name" value="STRESS RESPONSE REGULATOR PROTEIN 1"/>
    <property type="match status" value="1"/>
</dbReference>
<dbReference type="InterPro" id="IPR001789">
    <property type="entry name" value="Sig_transdc_resp-reg_receiver"/>
</dbReference>
<evidence type="ECO:0000313" key="5">
    <source>
        <dbReference type="Proteomes" id="UP000317909"/>
    </source>
</evidence>
<dbReference type="SUPFAM" id="SSF52172">
    <property type="entry name" value="CheY-like"/>
    <property type="match status" value="1"/>
</dbReference>
<dbReference type="GO" id="GO:0003677">
    <property type="term" value="F:DNA binding"/>
    <property type="evidence" value="ECO:0007669"/>
    <property type="project" value="UniProtKB-KW"/>
</dbReference>
<dbReference type="InterPro" id="IPR050595">
    <property type="entry name" value="Bact_response_regulator"/>
</dbReference>
<dbReference type="InterPro" id="IPR011006">
    <property type="entry name" value="CheY-like_superfamily"/>
</dbReference>
<dbReference type="KEGG" id="llh:I41_15090"/>
<dbReference type="SMART" id="SM00448">
    <property type="entry name" value="REC"/>
    <property type="match status" value="1"/>
</dbReference>
<accession>A0A517TVF4</accession>